<evidence type="ECO:0000256" key="11">
    <source>
        <dbReference type="SAM" id="MobiDB-lite"/>
    </source>
</evidence>
<evidence type="ECO:0000256" key="7">
    <source>
        <dbReference type="ARBA" id="ARBA00023015"/>
    </source>
</evidence>
<dbReference type="FunFam" id="3.30.160.60:FF:000557">
    <property type="entry name" value="zinc finger and SCAN domain-containing protein 29"/>
    <property type="match status" value="1"/>
</dbReference>
<dbReference type="FunFam" id="3.30.160.60:FF:000128">
    <property type="entry name" value="zinc finger protein 268 isoform X1"/>
    <property type="match status" value="1"/>
</dbReference>
<feature type="transmembrane region" description="Helical" evidence="12">
    <location>
        <begin position="83"/>
        <end position="103"/>
    </location>
</feature>
<keyword evidence="10" id="KW-0539">Nucleus</keyword>
<dbReference type="Gene3D" id="3.30.160.60">
    <property type="entry name" value="Classic Zinc Finger"/>
    <property type="match status" value="6"/>
</dbReference>
<reference evidence="13" key="2">
    <citation type="submission" date="2025-08" db="UniProtKB">
        <authorList>
            <consortium name="Ensembl"/>
        </authorList>
    </citation>
    <scope>IDENTIFICATION</scope>
</reference>
<dbReference type="Proteomes" id="UP000694553">
    <property type="component" value="Unassembled WGS sequence"/>
</dbReference>
<dbReference type="InterPro" id="IPR036236">
    <property type="entry name" value="Znf_C2H2_sf"/>
</dbReference>
<evidence type="ECO:0000256" key="8">
    <source>
        <dbReference type="ARBA" id="ARBA00023125"/>
    </source>
</evidence>
<keyword evidence="3" id="KW-0479">Metal-binding</keyword>
<reference evidence="13" key="3">
    <citation type="submission" date="2025-09" db="UniProtKB">
        <authorList>
            <consortium name="Ensembl"/>
        </authorList>
    </citation>
    <scope>IDENTIFICATION</scope>
</reference>
<dbReference type="PANTHER" id="PTHR14196">
    <property type="entry name" value="ODD-SKIPPED - RELATED"/>
    <property type="match status" value="1"/>
</dbReference>
<dbReference type="Pfam" id="PF00096">
    <property type="entry name" value="zf-C2H2"/>
    <property type="match status" value="5"/>
</dbReference>
<dbReference type="FunFam" id="3.30.160.60:FF:000540">
    <property type="entry name" value="zinc finger protein 263 isoform X1"/>
    <property type="match status" value="1"/>
</dbReference>
<keyword evidence="14" id="KW-1185">Reference proteome</keyword>
<keyword evidence="6" id="KW-0862">Zinc</keyword>
<dbReference type="SMART" id="SM00355">
    <property type="entry name" value="ZnF_C2H2"/>
    <property type="match status" value="5"/>
</dbReference>
<dbReference type="GO" id="GO:0005634">
    <property type="term" value="C:nucleus"/>
    <property type="evidence" value="ECO:0007669"/>
    <property type="project" value="UniProtKB-SubCell"/>
</dbReference>
<evidence type="ECO:0000256" key="10">
    <source>
        <dbReference type="ARBA" id="ARBA00023242"/>
    </source>
</evidence>
<evidence type="ECO:0000313" key="14">
    <source>
        <dbReference type="Proteomes" id="UP000694553"/>
    </source>
</evidence>
<keyword evidence="5" id="KW-0863">Zinc-finger</keyword>
<feature type="transmembrane region" description="Helical" evidence="12">
    <location>
        <begin position="148"/>
        <end position="172"/>
    </location>
</feature>
<evidence type="ECO:0000256" key="3">
    <source>
        <dbReference type="ARBA" id="ARBA00022723"/>
    </source>
</evidence>
<dbReference type="PROSITE" id="PS00028">
    <property type="entry name" value="ZINC_FINGER_C2H2_1"/>
    <property type="match status" value="5"/>
</dbReference>
<dbReference type="GO" id="GO:0000981">
    <property type="term" value="F:DNA-binding transcription factor activity, RNA polymerase II-specific"/>
    <property type="evidence" value="ECO:0007669"/>
    <property type="project" value="TreeGrafter"/>
</dbReference>
<accession>A0A8U7NHJ1</accession>
<dbReference type="FunFam" id="3.30.160.60:FF:000358">
    <property type="entry name" value="zinc finger protein 24"/>
    <property type="match status" value="1"/>
</dbReference>
<protein>
    <submittedName>
        <fullName evidence="13">Uncharacterized protein</fullName>
    </submittedName>
</protein>
<feature type="region of interest" description="Disordered" evidence="11">
    <location>
        <begin position="1"/>
        <end position="33"/>
    </location>
</feature>
<evidence type="ECO:0000256" key="6">
    <source>
        <dbReference type="ARBA" id="ARBA00022833"/>
    </source>
</evidence>
<dbReference type="FunFam" id="3.30.160.60:FF:000862">
    <property type="entry name" value="zinc finger protein 697"/>
    <property type="match status" value="1"/>
</dbReference>
<evidence type="ECO:0000256" key="1">
    <source>
        <dbReference type="ARBA" id="ARBA00004123"/>
    </source>
</evidence>
<dbReference type="AlphaFoldDB" id="A0A8U7NHJ1"/>
<organism evidence="13 14">
    <name type="scientific">Corvus moneduloides</name>
    <name type="common">New Caledonian crow</name>
    <dbReference type="NCBI Taxonomy" id="1196302"/>
    <lineage>
        <taxon>Eukaryota</taxon>
        <taxon>Metazoa</taxon>
        <taxon>Chordata</taxon>
        <taxon>Craniata</taxon>
        <taxon>Vertebrata</taxon>
        <taxon>Euteleostomi</taxon>
        <taxon>Archelosauria</taxon>
        <taxon>Archosauria</taxon>
        <taxon>Dinosauria</taxon>
        <taxon>Saurischia</taxon>
        <taxon>Theropoda</taxon>
        <taxon>Coelurosauria</taxon>
        <taxon>Aves</taxon>
        <taxon>Neognathae</taxon>
        <taxon>Neoaves</taxon>
        <taxon>Telluraves</taxon>
        <taxon>Australaves</taxon>
        <taxon>Passeriformes</taxon>
        <taxon>Corvoidea</taxon>
        <taxon>Corvidae</taxon>
        <taxon>Corvus</taxon>
    </lineage>
</organism>
<keyword evidence="12" id="KW-1133">Transmembrane helix</keyword>
<evidence type="ECO:0000313" key="13">
    <source>
        <dbReference type="Ensembl" id="ENSCMUP00000028616.1"/>
    </source>
</evidence>
<dbReference type="GO" id="GO:0000977">
    <property type="term" value="F:RNA polymerase II transcription regulatory region sequence-specific DNA binding"/>
    <property type="evidence" value="ECO:0007669"/>
    <property type="project" value="TreeGrafter"/>
</dbReference>
<evidence type="ECO:0000256" key="2">
    <source>
        <dbReference type="ARBA" id="ARBA00006991"/>
    </source>
</evidence>
<evidence type="ECO:0000256" key="4">
    <source>
        <dbReference type="ARBA" id="ARBA00022737"/>
    </source>
</evidence>
<keyword evidence="9" id="KW-0804">Transcription</keyword>
<comment type="similarity">
    <text evidence="2">Belongs to the krueppel C2H2-type zinc-finger protein family.</text>
</comment>
<dbReference type="InterPro" id="IPR013087">
    <property type="entry name" value="Znf_C2H2_type"/>
</dbReference>
<dbReference type="Ensembl" id="ENSCMUT00000034362.1">
    <property type="protein sequence ID" value="ENSCMUP00000028616.1"/>
    <property type="gene ID" value="ENSCMUG00000018704.1"/>
</dbReference>
<dbReference type="GO" id="GO:0008270">
    <property type="term" value="F:zinc ion binding"/>
    <property type="evidence" value="ECO:0007669"/>
    <property type="project" value="UniProtKB-KW"/>
</dbReference>
<keyword evidence="12" id="KW-0812">Transmembrane</keyword>
<keyword evidence="8" id="KW-0238">DNA-binding</keyword>
<evidence type="ECO:0000256" key="5">
    <source>
        <dbReference type="ARBA" id="ARBA00022771"/>
    </source>
</evidence>
<comment type="subcellular location">
    <subcellularLocation>
        <location evidence="1">Nucleus</location>
    </subcellularLocation>
</comment>
<dbReference type="InterPro" id="IPR050717">
    <property type="entry name" value="C2H2-ZF_Transcription_Reg"/>
</dbReference>
<keyword evidence="12" id="KW-0472">Membrane</keyword>
<proteinExistence type="inferred from homology"/>
<keyword evidence="7" id="KW-0805">Transcription regulation</keyword>
<evidence type="ECO:0000256" key="9">
    <source>
        <dbReference type="ARBA" id="ARBA00023163"/>
    </source>
</evidence>
<dbReference type="PROSITE" id="PS50157">
    <property type="entry name" value="ZINC_FINGER_C2H2_2"/>
    <property type="match status" value="5"/>
</dbReference>
<sequence>MPQDFSFPSLGRMEEEEEAVRKMPREPQAGEEEVSAPFPSLLLHLPAQDRPWLQDNPAADAVLPGTDWGDLLPLPCGTEANPILSLSFFSLFLFLPCFLPCFLPSPLSTCSFYFLFVFLLFPSFSLFLHLHSPFFLLVPSSPSSFSTLLPLLVLSFLLPCSFLFLSLPLLVLAPPGTELQMETREDKSLWQNLMEEAALSGSMAQESHGEEKPEGSPTRRGSKASPGCSEEKRPPLCFIQRPNLVVHEQLHTGEKPYKCLECGKSFSHTSHLFIHHQIHTGGWPYKCLECGKSFSHSSSLICHQRIHTGERPYKCLQCGKSFCQSSSLTCHQEMHARGGPFECPECGKMFQWISYLIVHQQTHTGERPFRCTDCGKSFKWSSQLTSHQRIHTRERP</sequence>
<dbReference type="PANTHER" id="PTHR14196:SF12">
    <property type="entry name" value="ZINC FINGER PROTEIN 208-LIKE"/>
    <property type="match status" value="1"/>
</dbReference>
<feature type="region of interest" description="Disordered" evidence="11">
    <location>
        <begin position="201"/>
        <end position="231"/>
    </location>
</feature>
<reference evidence="14" key="1">
    <citation type="submission" date="2019-10" db="EMBL/GenBank/DDBJ databases">
        <title>Corvus moneduloides (New Caledonian crow) genome, bCorMon1, primary haplotype.</title>
        <authorList>
            <person name="Rutz C."/>
            <person name="Fungtammasan C."/>
            <person name="Mountcastle J."/>
            <person name="Formenti G."/>
            <person name="Chow W."/>
            <person name="Howe K."/>
            <person name="Steele M.P."/>
            <person name="Fernandes J."/>
            <person name="Gilbert M.T.P."/>
            <person name="Fedrigo O."/>
            <person name="Jarvis E.D."/>
            <person name="Gemmell N."/>
        </authorList>
    </citation>
    <scope>NUCLEOTIDE SEQUENCE [LARGE SCALE GENOMIC DNA]</scope>
</reference>
<dbReference type="SUPFAM" id="SSF57667">
    <property type="entry name" value="beta-beta-alpha zinc fingers"/>
    <property type="match status" value="3"/>
</dbReference>
<feature type="transmembrane region" description="Helical" evidence="12">
    <location>
        <begin position="110"/>
        <end position="128"/>
    </location>
</feature>
<name>A0A8U7NHJ1_CORMO</name>
<keyword evidence="4" id="KW-0677">Repeat</keyword>
<evidence type="ECO:0000256" key="12">
    <source>
        <dbReference type="SAM" id="Phobius"/>
    </source>
</evidence>